<sequence>MGVGRRMALALPWLCAAPALAQGGRPARLIVPFPAGGTTDLLARLTADRMAARLGHPVVVENRAGAAGGVAAAEAARGEADGSTLFLASIGTAATNPLVYRHLPYRTEDLAEVAALFALPNVATVAPRAAFPDLAGFVAAAREKPGALSFGSSGAGSSLHLTGEMLKHRAGIDILHVPYRGGAQMLTELLAGRIDIAFGNLPTAIGMVRDGTLRALAVTGPRRSPALPDVPTVAEAANLPGFAATVWFGLQVPRATPAPVVERLNEAAQAMLAEPAVRARLAEIGVEPMGGSPADFSRFVQDEAAAWRPVITAAGISVE</sequence>
<dbReference type="Gene3D" id="3.40.190.150">
    <property type="entry name" value="Bordetella uptake gene, domain 1"/>
    <property type="match status" value="1"/>
</dbReference>
<protein>
    <submittedName>
        <fullName evidence="3">Tripartite tricarboxylate transporter substrate-binding protein</fullName>
    </submittedName>
</protein>
<dbReference type="PIRSF" id="PIRSF017082">
    <property type="entry name" value="YflP"/>
    <property type="match status" value="1"/>
</dbReference>
<name>A0ABT3NVJ8_9PROT</name>
<organism evidence="3 4">
    <name type="scientific">Sabulicella glaciei</name>
    <dbReference type="NCBI Taxonomy" id="2984948"/>
    <lineage>
        <taxon>Bacteria</taxon>
        <taxon>Pseudomonadati</taxon>
        <taxon>Pseudomonadota</taxon>
        <taxon>Alphaproteobacteria</taxon>
        <taxon>Acetobacterales</taxon>
        <taxon>Acetobacteraceae</taxon>
        <taxon>Sabulicella</taxon>
    </lineage>
</organism>
<dbReference type="Gene3D" id="3.40.190.10">
    <property type="entry name" value="Periplasmic binding protein-like II"/>
    <property type="match status" value="1"/>
</dbReference>
<dbReference type="InterPro" id="IPR042100">
    <property type="entry name" value="Bug_dom1"/>
</dbReference>
<feature type="signal peptide" evidence="2">
    <location>
        <begin position="1"/>
        <end position="21"/>
    </location>
</feature>
<evidence type="ECO:0000256" key="1">
    <source>
        <dbReference type="ARBA" id="ARBA00006987"/>
    </source>
</evidence>
<comment type="caution">
    <text evidence="3">The sequence shown here is derived from an EMBL/GenBank/DDBJ whole genome shotgun (WGS) entry which is preliminary data.</text>
</comment>
<dbReference type="PANTHER" id="PTHR42928:SF5">
    <property type="entry name" value="BLR1237 PROTEIN"/>
    <property type="match status" value="1"/>
</dbReference>
<dbReference type="PANTHER" id="PTHR42928">
    <property type="entry name" value="TRICARBOXYLATE-BINDING PROTEIN"/>
    <property type="match status" value="1"/>
</dbReference>
<gene>
    <name evidence="3" type="ORF">OF850_11030</name>
</gene>
<evidence type="ECO:0000313" key="4">
    <source>
        <dbReference type="Proteomes" id="UP001526430"/>
    </source>
</evidence>
<dbReference type="RefSeq" id="WP_301590145.1">
    <property type="nucleotide sequence ID" value="NZ_JAPFQI010000007.1"/>
</dbReference>
<keyword evidence="2" id="KW-0732">Signal</keyword>
<evidence type="ECO:0000256" key="2">
    <source>
        <dbReference type="SAM" id="SignalP"/>
    </source>
</evidence>
<dbReference type="EMBL" id="JAPFQI010000007">
    <property type="protein sequence ID" value="MCW8086162.1"/>
    <property type="molecule type" value="Genomic_DNA"/>
</dbReference>
<reference evidence="3 4" key="1">
    <citation type="submission" date="2022-10" db="EMBL/GenBank/DDBJ databases">
        <title>Roseococcus glaciei nov., sp. nov., isolated from glacier.</title>
        <authorList>
            <person name="Liu Q."/>
            <person name="Xin Y.-H."/>
        </authorList>
    </citation>
    <scope>NUCLEOTIDE SEQUENCE [LARGE SCALE GENOMIC DNA]</scope>
    <source>
        <strain evidence="3 4">MDT2-1-1</strain>
    </source>
</reference>
<evidence type="ECO:0000313" key="3">
    <source>
        <dbReference type="EMBL" id="MCW8086162.1"/>
    </source>
</evidence>
<dbReference type="Proteomes" id="UP001526430">
    <property type="component" value="Unassembled WGS sequence"/>
</dbReference>
<feature type="chain" id="PRO_5047530187" evidence="2">
    <location>
        <begin position="22"/>
        <end position="319"/>
    </location>
</feature>
<proteinExistence type="inferred from homology"/>
<dbReference type="Pfam" id="PF03401">
    <property type="entry name" value="TctC"/>
    <property type="match status" value="1"/>
</dbReference>
<accession>A0ABT3NVJ8</accession>
<comment type="similarity">
    <text evidence="1">Belongs to the UPF0065 (bug) family.</text>
</comment>
<keyword evidence="4" id="KW-1185">Reference proteome</keyword>
<dbReference type="SUPFAM" id="SSF53850">
    <property type="entry name" value="Periplasmic binding protein-like II"/>
    <property type="match status" value="1"/>
</dbReference>
<dbReference type="InterPro" id="IPR005064">
    <property type="entry name" value="BUG"/>
</dbReference>